<gene>
    <name evidence="1" type="ORF">Mgra_00006502</name>
</gene>
<evidence type="ECO:0000313" key="2">
    <source>
        <dbReference type="Proteomes" id="UP000605970"/>
    </source>
</evidence>
<comment type="caution">
    <text evidence="1">The sequence shown here is derived from an EMBL/GenBank/DDBJ whole genome shotgun (WGS) entry which is preliminary data.</text>
</comment>
<dbReference type="EMBL" id="JABEBT010000064">
    <property type="protein sequence ID" value="KAF7634082.1"/>
    <property type="molecule type" value="Genomic_DNA"/>
</dbReference>
<name>A0A8S9ZLB0_9BILA</name>
<keyword evidence="2" id="KW-1185">Reference proteome</keyword>
<reference evidence="1" key="1">
    <citation type="journal article" date="2020" name="Ecol. Evol.">
        <title>Genome structure and content of the rice root-knot nematode (Meloidogyne graminicola).</title>
        <authorList>
            <person name="Phan N.T."/>
            <person name="Danchin E.G.J."/>
            <person name="Klopp C."/>
            <person name="Perfus-Barbeoch L."/>
            <person name="Kozlowski D.K."/>
            <person name="Koutsovoulos G.D."/>
            <person name="Lopez-Roques C."/>
            <person name="Bouchez O."/>
            <person name="Zahm M."/>
            <person name="Besnard G."/>
            <person name="Bellafiore S."/>
        </authorList>
    </citation>
    <scope>NUCLEOTIDE SEQUENCE</scope>
    <source>
        <strain evidence="1">VN-18</strain>
    </source>
</reference>
<sequence>MENKENKEYKHAVVQGAGPIGLYAAFKLFIEGINVTLVNNRSEEYIRNQLVIFDRKWMLQLPFFLGTVFDKLFIEKGSKGKMLDEELGLINIKYLETELKNQLNKISKYVEEQQKNTKEKSFLKLIFEAAVLDIKTNKGVVPLAVLGTPKKQGKAFELKNLEKELNYLNGKYIDDSEGGKVVGIPFDLFFCAGGASDQIRNKHLEPPKSLTESVNYGVTIFDKKFTDNIFEAASYTKPVSEMERFIKEQNIEKLISQAKFLPKEFIKKYLNITEEIIGKRNYIKKKCATKRPFSKFLGSNEEKIVINLFETNPTLYMSSNTPKALVNFIEEFKNERKKVLKGQEEKFKKI</sequence>
<dbReference type="OrthoDB" id="5907713at2759"/>
<accession>A0A8S9ZLB0</accession>
<dbReference type="AlphaFoldDB" id="A0A8S9ZLB0"/>
<organism evidence="1 2">
    <name type="scientific">Meloidogyne graminicola</name>
    <dbReference type="NCBI Taxonomy" id="189291"/>
    <lineage>
        <taxon>Eukaryota</taxon>
        <taxon>Metazoa</taxon>
        <taxon>Ecdysozoa</taxon>
        <taxon>Nematoda</taxon>
        <taxon>Chromadorea</taxon>
        <taxon>Rhabditida</taxon>
        <taxon>Tylenchina</taxon>
        <taxon>Tylenchomorpha</taxon>
        <taxon>Tylenchoidea</taxon>
        <taxon>Meloidogynidae</taxon>
        <taxon>Meloidogyninae</taxon>
        <taxon>Meloidogyne</taxon>
    </lineage>
</organism>
<dbReference type="Proteomes" id="UP000605970">
    <property type="component" value="Unassembled WGS sequence"/>
</dbReference>
<protein>
    <submittedName>
        <fullName evidence="1">Uncharacterized protein</fullName>
    </submittedName>
</protein>
<proteinExistence type="predicted"/>
<evidence type="ECO:0000313" key="1">
    <source>
        <dbReference type="EMBL" id="KAF7634082.1"/>
    </source>
</evidence>